<dbReference type="PANTHER" id="PTHR43861:SF1">
    <property type="entry name" value="TRANS-ACONITATE 2-METHYLTRANSFERASE"/>
    <property type="match status" value="1"/>
</dbReference>
<dbReference type="PANTHER" id="PTHR43861">
    <property type="entry name" value="TRANS-ACONITATE 2-METHYLTRANSFERASE-RELATED"/>
    <property type="match status" value="1"/>
</dbReference>
<gene>
    <name evidence="4" type="ORF">GETHED_08770</name>
</gene>
<dbReference type="Gene3D" id="3.40.50.150">
    <property type="entry name" value="Vaccinia Virus protein VP39"/>
    <property type="match status" value="1"/>
</dbReference>
<dbReference type="Pfam" id="PF13649">
    <property type="entry name" value="Methyltransf_25"/>
    <property type="match status" value="1"/>
</dbReference>
<evidence type="ECO:0000256" key="1">
    <source>
        <dbReference type="ARBA" id="ARBA00022603"/>
    </source>
</evidence>
<dbReference type="InterPro" id="IPR029063">
    <property type="entry name" value="SAM-dependent_MTases_sf"/>
</dbReference>
<dbReference type="EMBL" id="BSDC01000001">
    <property type="protein sequence ID" value="GLH66513.1"/>
    <property type="molecule type" value="Genomic_DNA"/>
</dbReference>
<dbReference type="Proteomes" id="UP001165044">
    <property type="component" value="Unassembled WGS sequence"/>
</dbReference>
<keyword evidence="5" id="KW-1185">Reference proteome</keyword>
<evidence type="ECO:0000313" key="5">
    <source>
        <dbReference type="Proteomes" id="UP001165044"/>
    </source>
</evidence>
<feature type="domain" description="Methyltransferase" evidence="3">
    <location>
        <begin position="77"/>
        <end position="170"/>
    </location>
</feature>
<evidence type="ECO:0000256" key="2">
    <source>
        <dbReference type="ARBA" id="ARBA00022679"/>
    </source>
</evidence>
<accession>A0ABQ5PVX9</accession>
<name>A0ABQ5PVX9_9BACT</name>
<evidence type="ECO:0000259" key="3">
    <source>
        <dbReference type="Pfam" id="PF13649"/>
    </source>
</evidence>
<dbReference type="InterPro" id="IPR041698">
    <property type="entry name" value="Methyltransf_25"/>
</dbReference>
<evidence type="ECO:0000313" key="4">
    <source>
        <dbReference type="EMBL" id="GLH66513.1"/>
    </source>
</evidence>
<proteinExistence type="predicted"/>
<sequence length="255" mass="27059">MARGWSMLGSAVNTIESTDLSDLSSDRAGNPFAAVSARLTAAAGPGAYWLAGYGKYKIRLDPIYRAVLPLIPPGAKVLDLGCGVGLLGLLLTARGLENDIHGIEWDAPKAHFARQLAESTPAIQVECGDLLKEPWPECSVITLLDVLHYLPPAQQRALLFRAASHLPEGGRLLVRVMDGRAGGVAILTRLCEQAAVKIGWNRAENVHWRPLSAVRADLLEADFVLPPATASAGQAIGNQLLVGEKRGVLAGSVLP</sequence>
<protein>
    <recommendedName>
        <fullName evidence="3">Methyltransferase domain-containing protein</fullName>
    </recommendedName>
</protein>
<reference evidence="4" key="1">
    <citation type="journal article" date="2023" name="Antonie Van Leeuwenhoek">
        <title>Mesoterricola silvestris gen. nov., sp. nov., Mesoterricola sediminis sp. nov., Geothrix oryzae sp. nov., Geothrix edaphica sp. nov., Geothrix rubra sp. nov., and Geothrix limicola sp. nov., six novel members of Acidobacteriota isolated from soils.</title>
        <authorList>
            <person name="Itoh H."/>
            <person name="Sugisawa Y."/>
            <person name="Mise K."/>
            <person name="Xu Z."/>
            <person name="Kuniyasu M."/>
            <person name="Ushijima N."/>
            <person name="Kawano K."/>
            <person name="Kobayashi E."/>
            <person name="Shiratori Y."/>
            <person name="Masuda Y."/>
            <person name="Senoo K."/>
        </authorList>
    </citation>
    <scope>NUCLEOTIDE SEQUENCE</scope>
    <source>
        <strain evidence="4">Red802</strain>
    </source>
</reference>
<keyword evidence="2" id="KW-0808">Transferase</keyword>
<organism evidence="4 5">
    <name type="scientific">Geothrix edaphica</name>
    <dbReference type="NCBI Taxonomy" id="2927976"/>
    <lineage>
        <taxon>Bacteria</taxon>
        <taxon>Pseudomonadati</taxon>
        <taxon>Acidobacteriota</taxon>
        <taxon>Holophagae</taxon>
        <taxon>Holophagales</taxon>
        <taxon>Holophagaceae</taxon>
        <taxon>Geothrix</taxon>
    </lineage>
</organism>
<keyword evidence="1" id="KW-0489">Methyltransferase</keyword>
<dbReference type="SUPFAM" id="SSF53335">
    <property type="entry name" value="S-adenosyl-L-methionine-dependent methyltransferases"/>
    <property type="match status" value="1"/>
</dbReference>
<comment type="caution">
    <text evidence="4">The sequence shown here is derived from an EMBL/GenBank/DDBJ whole genome shotgun (WGS) entry which is preliminary data.</text>
</comment>